<protein>
    <submittedName>
        <fullName evidence="5">Ald_Xan_dh_C2 domain-containing protein</fullName>
    </submittedName>
</protein>
<dbReference type="PANTHER" id="PTHR11908:SF132">
    <property type="entry name" value="ALDEHYDE OXIDASE 1-RELATED"/>
    <property type="match status" value="1"/>
</dbReference>
<sequence length="460" mass="50592">LAMKRPGMLLRYKGAVNAEGKLRAADWEINNEVGYTVNMQTMIADELKHTLDMGYRCPNYSFRIRHMRTDKPESTFVRGPGPAVSSLANLLLMDHLAFEAGMDPIEFKLNNLYKDGDFDILGNKREGDNFQRMWSELLQLADIEARRKEIEEFNKVKELVLPTHFASAAGHDCCVLSDRLRSRAASQVYLTVQGSDGSVTLTHSGAEMGQGLGSTAKLNIDLTLIKLKPTDSHVTPNNDVTGGSSTSEWNCQAAVNAAEQINQRLETLRAANPQDSWPALVGKAVSAGICLAAMGTTRGRKAGRYCSTGVGAVEAEVDVLTGLYEIRRVDITMDVGRSINPGVDIGQIEGAFVMGMGYYLMERTVYDADSGRNLTDSTWEYKVPQAADTPRDFRVHILKQPAAAAMSTKAIGEPPICLAPLCVTAIKRAVEAYREARGKPRRHLTFDMPLTPERVLMLSF</sequence>
<evidence type="ECO:0000256" key="1">
    <source>
        <dbReference type="ARBA" id="ARBA00022505"/>
    </source>
</evidence>
<keyword evidence="4" id="KW-1185">Reference proteome</keyword>
<reference evidence="5" key="1">
    <citation type="submission" date="2016-11" db="UniProtKB">
        <authorList>
            <consortium name="WormBaseParasite"/>
        </authorList>
    </citation>
    <scope>IDENTIFICATION</scope>
</reference>
<dbReference type="Pfam" id="PF02738">
    <property type="entry name" value="MoCoBD_1"/>
    <property type="match status" value="1"/>
</dbReference>
<evidence type="ECO:0000313" key="5">
    <source>
        <dbReference type="WBParaSite" id="snap_masked-unitig_36046-processed-gene-0.0-mRNA-1"/>
    </source>
</evidence>
<evidence type="ECO:0000259" key="3">
    <source>
        <dbReference type="Pfam" id="PF20256"/>
    </source>
</evidence>
<dbReference type="GO" id="GO:0016491">
    <property type="term" value="F:oxidoreductase activity"/>
    <property type="evidence" value="ECO:0007669"/>
    <property type="project" value="InterPro"/>
</dbReference>
<keyword evidence="1" id="KW-0500">Molybdenum</keyword>
<organism evidence="4 5">
    <name type="scientific">Macrostomum lignano</name>
    <dbReference type="NCBI Taxonomy" id="282301"/>
    <lineage>
        <taxon>Eukaryota</taxon>
        <taxon>Metazoa</taxon>
        <taxon>Spiralia</taxon>
        <taxon>Lophotrochozoa</taxon>
        <taxon>Platyhelminthes</taxon>
        <taxon>Rhabditophora</taxon>
        <taxon>Macrostomorpha</taxon>
        <taxon>Macrostomida</taxon>
        <taxon>Macrostomidae</taxon>
        <taxon>Macrostomum</taxon>
    </lineage>
</organism>
<dbReference type="InterPro" id="IPR046867">
    <property type="entry name" value="AldOxase/xan_DH_MoCoBD2"/>
</dbReference>
<dbReference type="SUPFAM" id="SSF56003">
    <property type="entry name" value="Molybdenum cofactor-binding domain"/>
    <property type="match status" value="1"/>
</dbReference>
<dbReference type="PANTHER" id="PTHR11908">
    <property type="entry name" value="XANTHINE DEHYDROGENASE"/>
    <property type="match status" value="1"/>
</dbReference>
<dbReference type="InterPro" id="IPR037165">
    <property type="entry name" value="AldOxase/xan_DH_Mopterin-bd_sf"/>
</dbReference>
<dbReference type="AlphaFoldDB" id="A0A1I8JQU0"/>
<accession>A0A1I8JQU0</accession>
<dbReference type="Gene3D" id="3.30.365.10">
    <property type="entry name" value="Aldehyde oxidase/xanthine dehydrogenase, molybdopterin binding domain"/>
    <property type="match status" value="3"/>
</dbReference>
<dbReference type="Pfam" id="PF20256">
    <property type="entry name" value="MoCoBD_2"/>
    <property type="match status" value="1"/>
</dbReference>
<dbReference type="Proteomes" id="UP000095280">
    <property type="component" value="Unplaced"/>
</dbReference>
<evidence type="ECO:0000259" key="2">
    <source>
        <dbReference type="Pfam" id="PF02738"/>
    </source>
</evidence>
<proteinExistence type="predicted"/>
<dbReference type="InterPro" id="IPR008274">
    <property type="entry name" value="AldOxase/xan_DH_MoCoBD1"/>
</dbReference>
<dbReference type="GO" id="GO:0005506">
    <property type="term" value="F:iron ion binding"/>
    <property type="evidence" value="ECO:0007669"/>
    <property type="project" value="InterPro"/>
</dbReference>
<evidence type="ECO:0000313" key="4">
    <source>
        <dbReference type="Proteomes" id="UP000095280"/>
    </source>
</evidence>
<feature type="domain" description="Aldehyde oxidase/xanthine dehydrogenase first molybdopterin binding" evidence="2">
    <location>
        <begin position="3"/>
        <end position="112"/>
    </location>
</feature>
<feature type="domain" description="Aldehyde oxidase/xanthine dehydrogenase second molybdopterin binding" evidence="3">
    <location>
        <begin position="137"/>
        <end position="390"/>
    </location>
</feature>
<dbReference type="InterPro" id="IPR016208">
    <property type="entry name" value="Ald_Oxase/xanthine_DH-like"/>
</dbReference>
<dbReference type="WBParaSite" id="snap_masked-unitig_36046-processed-gene-0.0-mRNA-1">
    <property type="protein sequence ID" value="snap_masked-unitig_36046-processed-gene-0.0-mRNA-1"/>
    <property type="gene ID" value="snap_masked-unitig_36046-processed-gene-0.0"/>
</dbReference>
<name>A0A1I8JQU0_9PLAT</name>